<dbReference type="Proteomes" id="UP000005222">
    <property type="component" value="Chromosome G"/>
</dbReference>
<dbReference type="EMBL" id="FO082053">
    <property type="protein sequence ID" value="CCE80224.1"/>
    <property type="molecule type" value="Genomic_DNA"/>
</dbReference>
<dbReference type="GO" id="GO:0005737">
    <property type="term" value="C:cytoplasm"/>
    <property type="evidence" value="ECO:0007669"/>
    <property type="project" value="UniProtKB-ARBA"/>
</dbReference>
<dbReference type="STRING" id="559304.G8YHT7"/>
<keyword evidence="3" id="KW-0378">Hydrolase</keyword>
<evidence type="ECO:0000259" key="5">
    <source>
        <dbReference type="Pfam" id="PF00557"/>
    </source>
</evidence>
<dbReference type="InParanoid" id="G8YHT7"/>
<evidence type="ECO:0000256" key="1">
    <source>
        <dbReference type="ARBA" id="ARBA00001936"/>
    </source>
</evidence>
<reference evidence="9" key="1">
    <citation type="submission" date="2011-10" db="EMBL/GenBank/DDBJ databases">
        <authorList>
            <person name="Genoscope - CEA"/>
        </authorList>
    </citation>
    <scope>NUCLEOTIDE SEQUENCE</scope>
</reference>
<gene>
    <name evidence="9" type="primary">Piso0_003326</name>
    <name evidence="8" type="ORF">GNLVRS01_PISO0G09862g</name>
    <name evidence="9" type="ORF">GNLVRS01_PISO0H09863g</name>
</gene>
<dbReference type="eggNOG" id="KOG2413">
    <property type="taxonomic scope" value="Eukaryota"/>
</dbReference>
<dbReference type="AlphaFoldDB" id="G8YHT7"/>
<feature type="domain" description="Peptidase M24" evidence="5">
    <location>
        <begin position="414"/>
        <end position="636"/>
    </location>
</feature>
<organism evidence="9 10">
    <name type="scientific">Pichia sorbitophila (strain ATCC MYA-4447 / BCRC 22081 / CBS 7064 / NBRC 10061 / NRRL Y-12695)</name>
    <name type="common">Hybrid yeast</name>
    <dbReference type="NCBI Taxonomy" id="559304"/>
    <lineage>
        <taxon>Eukaryota</taxon>
        <taxon>Fungi</taxon>
        <taxon>Dikarya</taxon>
        <taxon>Ascomycota</taxon>
        <taxon>Saccharomycotina</taxon>
        <taxon>Pichiomycetes</taxon>
        <taxon>Debaryomycetaceae</taxon>
        <taxon>Millerozyma</taxon>
    </lineage>
</organism>
<dbReference type="InterPro" id="IPR032416">
    <property type="entry name" value="Peptidase_M24_C"/>
</dbReference>
<dbReference type="EMBL" id="FO082052">
    <property type="protein sequence ID" value="CCE80989.1"/>
    <property type="molecule type" value="Genomic_DNA"/>
</dbReference>
<dbReference type="FunFam" id="3.90.230.10:FF:000004">
    <property type="entry name" value="xaa-Pro aminopeptidase 1 isoform X1"/>
    <property type="match status" value="1"/>
</dbReference>
<dbReference type="InterPro" id="IPR036005">
    <property type="entry name" value="Creatinase/aminopeptidase-like"/>
</dbReference>
<dbReference type="SUPFAM" id="SSF53092">
    <property type="entry name" value="Creatinase/prolidase N-terminal domain"/>
    <property type="match status" value="1"/>
</dbReference>
<dbReference type="Pfam" id="PF16189">
    <property type="entry name" value="Creatinase_N_2"/>
    <property type="match status" value="1"/>
</dbReference>
<evidence type="ECO:0000259" key="6">
    <source>
        <dbReference type="Pfam" id="PF01321"/>
    </source>
</evidence>
<dbReference type="InterPro" id="IPR000994">
    <property type="entry name" value="Pept_M24"/>
</dbReference>
<feature type="domain" description="Peptidase M24 C-terminal" evidence="7">
    <location>
        <begin position="651"/>
        <end position="715"/>
    </location>
</feature>
<reference evidence="10" key="2">
    <citation type="journal article" date="2012" name="G3 (Bethesda)">
        <title>Pichia sorbitophila, an interspecies yeast hybrid reveals early steps of genome resolution following polyploidization.</title>
        <authorList>
            <person name="Leh Louis V."/>
            <person name="Despons L."/>
            <person name="Friedrich A."/>
            <person name="Martin T."/>
            <person name="Durrens P."/>
            <person name="Casaregola S."/>
            <person name="Neuveglise C."/>
            <person name="Fairhead C."/>
            <person name="Marck C."/>
            <person name="Cruz J.A."/>
            <person name="Straub M.L."/>
            <person name="Kugler V."/>
            <person name="Sacerdot C."/>
            <person name="Uzunov Z."/>
            <person name="Thierry A."/>
            <person name="Weiss S."/>
            <person name="Bleykasten C."/>
            <person name="De Montigny J."/>
            <person name="Jacques N."/>
            <person name="Jung P."/>
            <person name="Lemaire M."/>
            <person name="Mallet S."/>
            <person name="Morel G."/>
            <person name="Richard G.F."/>
            <person name="Sarkar A."/>
            <person name="Savel G."/>
            <person name="Schacherer J."/>
            <person name="Seret M.L."/>
            <person name="Talla E."/>
            <person name="Samson G."/>
            <person name="Jubin C."/>
            <person name="Poulain J."/>
            <person name="Vacherie B."/>
            <person name="Barbe V."/>
            <person name="Pelletier E."/>
            <person name="Sherman D.J."/>
            <person name="Westhof E."/>
            <person name="Weissenbach J."/>
            <person name="Baret P.V."/>
            <person name="Wincker P."/>
            <person name="Gaillardin C."/>
            <person name="Dujon B."/>
            <person name="Souciet J.L."/>
        </authorList>
    </citation>
    <scope>NUCLEOTIDE SEQUENCE [LARGE SCALE GENOMIC DNA]</scope>
    <source>
        <strain evidence="10">ATCC MYA-4447 / BCRC 22081 / CBS 7064 / NBRC 10061 / NRRL Y-12695</strain>
    </source>
</reference>
<dbReference type="InterPro" id="IPR000587">
    <property type="entry name" value="Creatinase_N"/>
</dbReference>
<comment type="cofactor">
    <cofactor evidence="1">
        <name>Mn(2+)</name>
        <dbReference type="ChEBI" id="CHEBI:29035"/>
    </cofactor>
</comment>
<keyword evidence="2" id="KW-0479">Metal-binding</keyword>
<keyword evidence="10" id="KW-1185">Reference proteome</keyword>
<evidence type="ECO:0000313" key="10">
    <source>
        <dbReference type="Proteomes" id="UP000005222"/>
    </source>
</evidence>
<dbReference type="Pfam" id="PF00557">
    <property type="entry name" value="Peptidase_M24"/>
    <property type="match status" value="1"/>
</dbReference>
<dbReference type="Pfam" id="PF16188">
    <property type="entry name" value="Peptidase_M24_C"/>
    <property type="match status" value="1"/>
</dbReference>
<evidence type="ECO:0000256" key="3">
    <source>
        <dbReference type="ARBA" id="ARBA00022801"/>
    </source>
</evidence>
<dbReference type="HOGENOM" id="CLU_011781_2_6_1"/>
<dbReference type="OrthoDB" id="9995434at2759"/>
<dbReference type="InterPro" id="IPR029149">
    <property type="entry name" value="Creatin/AminoP/Spt16_N"/>
</dbReference>
<dbReference type="Pfam" id="PF01321">
    <property type="entry name" value="Creatinase_N"/>
    <property type="match status" value="1"/>
</dbReference>
<protein>
    <submittedName>
        <fullName evidence="9">Piso0_003326 protein</fullName>
    </submittedName>
</protein>
<evidence type="ECO:0000256" key="2">
    <source>
        <dbReference type="ARBA" id="ARBA00022723"/>
    </source>
</evidence>
<keyword evidence="4" id="KW-0464">Manganese</keyword>
<proteinExistence type="predicted"/>
<dbReference type="PANTHER" id="PTHR43763:SF6">
    <property type="entry name" value="XAA-PRO AMINOPEPTIDASE 1"/>
    <property type="match status" value="1"/>
</dbReference>
<evidence type="ECO:0000313" key="9">
    <source>
        <dbReference type="EMBL" id="CCE80989.1"/>
    </source>
</evidence>
<evidence type="ECO:0000259" key="7">
    <source>
        <dbReference type="Pfam" id="PF16188"/>
    </source>
</evidence>
<evidence type="ECO:0000256" key="4">
    <source>
        <dbReference type="ARBA" id="ARBA00023211"/>
    </source>
</evidence>
<evidence type="ECO:0000313" key="8">
    <source>
        <dbReference type="EMBL" id="CCE80224.1"/>
    </source>
</evidence>
<dbReference type="GO" id="GO:0016787">
    <property type="term" value="F:hydrolase activity"/>
    <property type="evidence" value="ECO:0007669"/>
    <property type="project" value="UniProtKB-KW"/>
</dbReference>
<dbReference type="Gene3D" id="3.40.350.10">
    <property type="entry name" value="Creatinase/prolidase N-terminal domain"/>
    <property type="match status" value="2"/>
</dbReference>
<accession>G8YHT7</accession>
<dbReference type="InterPro" id="IPR050422">
    <property type="entry name" value="X-Pro_aminopeptidase_P"/>
</dbReference>
<dbReference type="SUPFAM" id="SSF55920">
    <property type="entry name" value="Creatinase/aminopeptidase"/>
    <property type="match status" value="1"/>
</dbReference>
<dbReference type="Gene3D" id="3.90.230.10">
    <property type="entry name" value="Creatinase/methionine aminopeptidase superfamily"/>
    <property type="match status" value="1"/>
</dbReference>
<dbReference type="PANTHER" id="PTHR43763">
    <property type="entry name" value="XAA-PRO AMINOPEPTIDASE 1"/>
    <property type="match status" value="1"/>
</dbReference>
<name>G8YHT7_PICSO</name>
<feature type="domain" description="Creatinase N-terminal" evidence="6">
    <location>
        <begin position="87"/>
        <end position="226"/>
    </location>
</feature>
<sequence>MEKEYLLTDEERSLDDEPSDTLLSNISLEGFKRAFFGCFSGGTRDESMFDSASIKENMEQMASDFPVDGFRNTTALLHDSESSASKLLRLRKHMRENDIGVYIIPSEDEHMSEYTSLSDKRILYISGFTGSAGICVVTLDDAESLTGEAVLSTDGRYFLQAEKELDLQHWKLLKEGTSSIPLWKQFVISKAQNNNFSHVVSCDFRLISYEEGKFFADYQQKVHGDKFHLKPGISNLVDDVWGDSRPEKSLDPIYSFPLEYSGESANSKLSRVRKIMTEDKASYLVVSALDEIAWILNLRADTDIPFSPFFFAYLIISNEDVSLYIERKKITSGSPELHSHLKSITSLHIKPYNSFFSELSTIANDSHKTIILPDESIVSYAVVLSLQRKVTENLIFKSVISYLKIVKNPVELQNMRIAQKKDSVALAIFSAWLKYELCVKKTKLNEYDAALKIFAIRSKFPNFKGLSYETISSSGANAAIVHYAPTEDDSSPLDPTKIYLLDTGAQYLEGTTDITRTYWFDEREPDPKYKKYYTLVLKGHLAVALAKFPSRSNSAGAILDSYARQPLWNEGLDFNHGTGHGVASFGSVHESPLYISTTTKIPQGKSLFKKGEILTDEPGYYVANDSGFRIESELEVIEVPKSFGSAKDGSPFLGFEYLTKVPFCRRLIDLSYLSPREVVRINDYHQQILRVIGRELLDLGYHSAYKWLKEETKPL</sequence>
<dbReference type="Proteomes" id="UP000005222">
    <property type="component" value="Chromosome H"/>
</dbReference>
<dbReference type="GO" id="GO:0046872">
    <property type="term" value="F:metal ion binding"/>
    <property type="evidence" value="ECO:0007669"/>
    <property type="project" value="UniProtKB-KW"/>
</dbReference>